<sequence length="382" mass="37487">MTGGTGSGRAAVSVTGVGRALTGGAGVRGSAGGTGILNAAVRAVRAALVDAGVAGPAVDGVLACGAAGADIADALGLELKWRTQESDRTSIGAALVQAVDAVAAGRVGHLVCVEASAGSPTRLVTPARIGAVTPVAGWPGWHAPYGADSALVAAALAARAYTERYGLTRTELAQVALVASANVGRSLRLRDYLAAPMIADPLCVHDRAETIRGAAAAAIVLSGAAAVREPVSRAVAVAGSGAAYGVSPLAEQESARPVGVVERAAAALWSRADSGVRDVGVVMLGDEFSFAVLPWLEALGFCAVGAAGSFVATGRRIARGGDLPLNPHGGHLGLGKRPDLDLVVAAVAQVRGDAGPVQVLGPPGVAVVGLGGASAAGCLLLR</sequence>
<protein>
    <recommendedName>
        <fullName evidence="1">Thiolase C-terminal domain-containing protein</fullName>
    </recommendedName>
</protein>
<comment type="caution">
    <text evidence="2">The sequence shown here is derived from an EMBL/GenBank/DDBJ whole genome shotgun (WGS) entry which is preliminary data.</text>
</comment>
<evidence type="ECO:0000259" key="1">
    <source>
        <dbReference type="Pfam" id="PF22691"/>
    </source>
</evidence>
<reference evidence="3" key="1">
    <citation type="journal article" date="2019" name="Int. J. Syst. Evol. Microbiol.">
        <title>The Global Catalogue of Microorganisms (GCM) 10K type strain sequencing project: providing services to taxonomists for standard genome sequencing and annotation.</title>
        <authorList>
            <consortium name="The Broad Institute Genomics Platform"/>
            <consortium name="The Broad Institute Genome Sequencing Center for Infectious Disease"/>
            <person name="Wu L."/>
            <person name="Ma J."/>
        </authorList>
    </citation>
    <scope>NUCLEOTIDE SEQUENCE [LARGE SCALE GENOMIC DNA]</scope>
    <source>
        <strain evidence="3">JCM 32206</strain>
    </source>
</reference>
<dbReference type="RefSeq" id="WP_345349725.1">
    <property type="nucleotide sequence ID" value="NZ_BAABFB010000066.1"/>
</dbReference>
<evidence type="ECO:0000313" key="2">
    <source>
        <dbReference type="EMBL" id="GAA4486135.1"/>
    </source>
</evidence>
<name>A0ABP8PGB6_9NOCA</name>
<gene>
    <name evidence="2" type="ORF">GCM10023094_42000</name>
</gene>
<proteinExistence type="predicted"/>
<dbReference type="Proteomes" id="UP001501183">
    <property type="component" value="Unassembled WGS sequence"/>
</dbReference>
<dbReference type="PANTHER" id="PTHR42870:SF1">
    <property type="entry name" value="NON-SPECIFIC LIPID-TRANSFER PROTEIN-LIKE 2"/>
    <property type="match status" value="1"/>
</dbReference>
<dbReference type="PANTHER" id="PTHR42870">
    <property type="entry name" value="ACETYL-COA C-ACETYLTRANSFERASE"/>
    <property type="match status" value="1"/>
</dbReference>
<dbReference type="InterPro" id="IPR055140">
    <property type="entry name" value="Thiolase_C_2"/>
</dbReference>
<accession>A0ABP8PGB6</accession>
<evidence type="ECO:0000313" key="3">
    <source>
        <dbReference type="Proteomes" id="UP001501183"/>
    </source>
</evidence>
<dbReference type="InterPro" id="IPR016039">
    <property type="entry name" value="Thiolase-like"/>
</dbReference>
<organism evidence="2 3">
    <name type="scientific">Rhodococcus olei</name>
    <dbReference type="NCBI Taxonomy" id="2161675"/>
    <lineage>
        <taxon>Bacteria</taxon>
        <taxon>Bacillati</taxon>
        <taxon>Actinomycetota</taxon>
        <taxon>Actinomycetes</taxon>
        <taxon>Mycobacteriales</taxon>
        <taxon>Nocardiaceae</taxon>
        <taxon>Rhodococcus</taxon>
    </lineage>
</organism>
<feature type="domain" description="Thiolase C-terminal" evidence="1">
    <location>
        <begin position="258"/>
        <end position="375"/>
    </location>
</feature>
<dbReference type="EMBL" id="BAABFB010000066">
    <property type="protein sequence ID" value="GAA4486135.1"/>
    <property type="molecule type" value="Genomic_DNA"/>
</dbReference>
<keyword evidence="3" id="KW-1185">Reference proteome</keyword>
<dbReference type="Pfam" id="PF22691">
    <property type="entry name" value="Thiolase_C_1"/>
    <property type="match status" value="1"/>
</dbReference>
<dbReference type="Gene3D" id="3.40.47.10">
    <property type="match status" value="1"/>
</dbReference>
<dbReference type="SUPFAM" id="SSF53901">
    <property type="entry name" value="Thiolase-like"/>
    <property type="match status" value="2"/>
</dbReference>